<keyword evidence="1" id="KW-0346">Stress response</keyword>
<organism evidence="5 6">
    <name type="scientific">Electrophorus electricus</name>
    <name type="common">Electric eel</name>
    <name type="synonym">Gymnotus electricus</name>
    <dbReference type="NCBI Taxonomy" id="8005"/>
    <lineage>
        <taxon>Eukaryota</taxon>
        <taxon>Metazoa</taxon>
        <taxon>Chordata</taxon>
        <taxon>Craniata</taxon>
        <taxon>Vertebrata</taxon>
        <taxon>Euteleostomi</taxon>
        <taxon>Actinopterygii</taxon>
        <taxon>Neopterygii</taxon>
        <taxon>Teleostei</taxon>
        <taxon>Ostariophysi</taxon>
        <taxon>Gymnotiformes</taxon>
        <taxon>Gymnotoidei</taxon>
        <taxon>Gymnotidae</taxon>
        <taxon>Electrophorus</taxon>
    </lineage>
</organism>
<dbReference type="GO" id="GO:0005737">
    <property type="term" value="C:cytoplasm"/>
    <property type="evidence" value="ECO:0007669"/>
    <property type="project" value="TreeGrafter"/>
</dbReference>
<dbReference type="PANTHER" id="PTHR45640">
    <property type="entry name" value="HEAT SHOCK PROTEIN HSP-12.2-RELATED"/>
    <property type="match status" value="1"/>
</dbReference>
<evidence type="ECO:0000256" key="3">
    <source>
        <dbReference type="RuleBase" id="RU003616"/>
    </source>
</evidence>
<reference evidence="5" key="3">
    <citation type="submission" date="2020-05" db="EMBL/GenBank/DDBJ databases">
        <title>Electrophorus electricus (electric eel) genome, fEleEle1, primary haplotype.</title>
        <authorList>
            <person name="Myers G."/>
            <person name="Meyer A."/>
            <person name="Fedrigo O."/>
            <person name="Formenti G."/>
            <person name="Rhie A."/>
            <person name="Tracey A."/>
            <person name="Sims Y."/>
            <person name="Jarvis E.D."/>
        </authorList>
    </citation>
    <scope>NUCLEOTIDE SEQUENCE [LARGE SCALE GENOMIC DNA]</scope>
</reference>
<reference evidence="6" key="2">
    <citation type="journal article" date="2017" name="Sci. Adv.">
        <title>A tail of two voltages: Proteomic comparison of the three electric organs of the electric eel.</title>
        <authorList>
            <person name="Traeger L.L."/>
            <person name="Sabat G."/>
            <person name="Barrett-Wilt G.A."/>
            <person name="Wells G.B."/>
            <person name="Sussman M.R."/>
        </authorList>
    </citation>
    <scope>NUCLEOTIDE SEQUENCE [LARGE SCALE GENOMIC DNA]</scope>
</reference>
<accession>A0A4W4EKB3</accession>
<keyword evidence="6" id="KW-1185">Reference proteome</keyword>
<dbReference type="OMA" id="GQLRIHA"/>
<evidence type="ECO:0000313" key="6">
    <source>
        <dbReference type="Proteomes" id="UP000314983"/>
    </source>
</evidence>
<dbReference type="GO" id="GO:0042026">
    <property type="term" value="P:protein refolding"/>
    <property type="evidence" value="ECO:0007669"/>
    <property type="project" value="TreeGrafter"/>
</dbReference>
<dbReference type="RefSeq" id="XP_026873668.1">
    <property type="nucleotide sequence ID" value="XM_027017867.2"/>
</dbReference>
<dbReference type="Pfam" id="PF00011">
    <property type="entry name" value="HSP20"/>
    <property type="match status" value="1"/>
</dbReference>
<dbReference type="GeneID" id="113582205"/>
<evidence type="ECO:0000256" key="2">
    <source>
        <dbReference type="PROSITE-ProRule" id="PRU00285"/>
    </source>
</evidence>
<dbReference type="GO" id="GO:0005634">
    <property type="term" value="C:nucleus"/>
    <property type="evidence" value="ECO:0007669"/>
    <property type="project" value="TreeGrafter"/>
</dbReference>
<evidence type="ECO:0000313" key="5">
    <source>
        <dbReference type="Ensembl" id="ENSEEEP00000012556.1"/>
    </source>
</evidence>
<proteinExistence type="inferred from homology"/>
<reference evidence="6" key="1">
    <citation type="journal article" date="2014" name="Science">
        <title>Nonhuman genetics. Genomic basis for the convergent evolution of electric organs.</title>
        <authorList>
            <person name="Gallant J.R."/>
            <person name="Traeger L.L."/>
            <person name="Volkening J.D."/>
            <person name="Moffett H."/>
            <person name="Chen P.H."/>
            <person name="Novina C.D."/>
            <person name="Phillips G.N.Jr."/>
            <person name="Anand R."/>
            <person name="Wells G.B."/>
            <person name="Pinch M."/>
            <person name="Guth R."/>
            <person name="Unguez G.A."/>
            <person name="Albert J.S."/>
            <person name="Zakon H.H."/>
            <person name="Samanta M.P."/>
            <person name="Sussman M.R."/>
        </authorList>
    </citation>
    <scope>NUCLEOTIDE SEQUENCE [LARGE SCALE GENOMIC DNA]</scope>
</reference>
<dbReference type="Proteomes" id="UP000314983">
    <property type="component" value="Chromosome 1"/>
</dbReference>
<name>A0A4W4EKB3_ELEEL</name>
<dbReference type="AlphaFoldDB" id="A0A4W4EKB3"/>
<sequence length="210" mass="23243">MSQSAIESLFGEDPFFEDATYLLWPRSSSALDSFREHFLHRRAQLLENFRTDVRDSLTRELCEGFPGSLLRGLDGLCPLSLSSVTGPSTERTCDRAVAVTLDTQGFSPEDITVTVSGRRLEVMAARSAEMDSCSSTDAKPAGFIQSVELPEHIDPAQLTCTQGEDGLLCIQLETKQSPSEERLIPIRFRTSLDFPLTKDNTQNGGEQHLE</sequence>
<reference evidence="5" key="4">
    <citation type="submission" date="2025-08" db="UniProtKB">
        <authorList>
            <consortium name="Ensembl"/>
        </authorList>
    </citation>
    <scope>IDENTIFICATION</scope>
</reference>
<reference evidence="5" key="5">
    <citation type="submission" date="2025-09" db="UniProtKB">
        <authorList>
            <consortium name="Ensembl"/>
        </authorList>
    </citation>
    <scope>IDENTIFICATION</scope>
</reference>
<dbReference type="GeneTree" id="ENSGT00670000098179"/>
<dbReference type="STRING" id="8005.ENSEEEP00000012556"/>
<dbReference type="GO" id="GO:0051082">
    <property type="term" value="F:unfolded protein binding"/>
    <property type="evidence" value="ECO:0007669"/>
    <property type="project" value="TreeGrafter"/>
</dbReference>
<dbReference type="Ensembl" id="ENSEEET00000012703.2">
    <property type="protein sequence ID" value="ENSEEEP00000012556.1"/>
    <property type="gene ID" value="ENSEEEG00000006305.2"/>
</dbReference>
<gene>
    <name evidence="5" type="primary">HSPB9</name>
</gene>
<comment type="similarity">
    <text evidence="2 3">Belongs to the small heat shock protein (HSP20) family.</text>
</comment>
<dbReference type="InterPro" id="IPR002068">
    <property type="entry name" value="A-crystallin/Hsp20_dom"/>
</dbReference>
<protein>
    <recommendedName>
        <fullName evidence="4">SHSP domain-containing protein</fullName>
    </recommendedName>
</protein>
<dbReference type="Gene3D" id="2.60.40.790">
    <property type="match status" value="1"/>
</dbReference>
<dbReference type="PROSITE" id="PS01031">
    <property type="entry name" value="SHSP"/>
    <property type="match status" value="1"/>
</dbReference>
<evidence type="ECO:0000259" key="4">
    <source>
        <dbReference type="PROSITE" id="PS01031"/>
    </source>
</evidence>
<dbReference type="GO" id="GO:0009408">
    <property type="term" value="P:response to heat"/>
    <property type="evidence" value="ECO:0007669"/>
    <property type="project" value="TreeGrafter"/>
</dbReference>
<dbReference type="SUPFAM" id="SSF49764">
    <property type="entry name" value="HSP20-like chaperones"/>
    <property type="match status" value="1"/>
</dbReference>
<evidence type="ECO:0000256" key="1">
    <source>
        <dbReference type="ARBA" id="ARBA00023016"/>
    </source>
</evidence>
<dbReference type="InterPro" id="IPR008978">
    <property type="entry name" value="HSP20-like_chaperone"/>
</dbReference>
<feature type="domain" description="SHSP" evidence="4">
    <location>
        <begin position="79"/>
        <end position="189"/>
    </location>
</feature>
<dbReference type="PANTHER" id="PTHR45640:SF2">
    <property type="entry name" value="HEAT SHOCK PROTEIN BETA-11-RELATED"/>
    <property type="match status" value="1"/>
</dbReference>
<dbReference type="InterPro" id="IPR001436">
    <property type="entry name" value="Alpha-crystallin/sHSP_animal"/>
</dbReference>
<dbReference type="OrthoDB" id="8946669at2759"/>